<dbReference type="Proteomes" id="UP000696485">
    <property type="component" value="Unassembled WGS sequence"/>
</dbReference>
<gene>
    <name evidence="1" type="ORF">BG006_004260</name>
</gene>
<keyword evidence="2" id="KW-1185">Reference proteome</keyword>
<sequence>VSHIGLASVQNVLHRSRLEYLHILCTSFDTTSESTTQILGSVHWLTLKSLILSGDNIDEWIRLWPLPIVAPQLMRLQIRGAEPTEQELSHASALFVHQLVYAHPLMELHLKHIHFEDKHDLDLITENMDLVLLKAFSLVGQ</sequence>
<evidence type="ECO:0000313" key="2">
    <source>
        <dbReference type="Proteomes" id="UP000696485"/>
    </source>
</evidence>
<dbReference type="EMBL" id="JAAAUY010002354">
    <property type="protein sequence ID" value="KAF9312921.1"/>
    <property type="molecule type" value="Genomic_DNA"/>
</dbReference>
<organism evidence="1 2">
    <name type="scientific">Podila minutissima</name>
    <dbReference type="NCBI Taxonomy" id="64525"/>
    <lineage>
        <taxon>Eukaryota</taxon>
        <taxon>Fungi</taxon>
        <taxon>Fungi incertae sedis</taxon>
        <taxon>Mucoromycota</taxon>
        <taxon>Mortierellomycotina</taxon>
        <taxon>Mortierellomycetes</taxon>
        <taxon>Mortierellales</taxon>
        <taxon>Mortierellaceae</taxon>
        <taxon>Podila</taxon>
    </lineage>
</organism>
<reference evidence="1" key="1">
    <citation type="journal article" date="2020" name="Fungal Divers.">
        <title>Resolving the Mortierellaceae phylogeny through synthesis of multi-gene phylogenetics and phylogenomics.</title>
        <authorList>
            <person name="Vandepol N."/>
            <person name="Liber J."/>
            <person name="Desiro A."/>
            <person name="Na H."/>
            <person name="Kennedy M."/>
            <person name="Barry K."/>
            <person name="Grigoriev I.V."/>
            <person name="Miller A.N."/>
            <person name="O'Donnell K."/>
            <person name="Stajich J.E."/>
            <person name="Bonito G."/>
        </authorList>
    </citation>
    <scope>NUCLEOTIDE SEQUENCE</scope>
    <source>
        <strain evidence="1">NVP1</strain>
    </source>
</reference>
<dbReference type="AlphaFoldDB" id="A0A9P5SAL9"/>
<protein>
    <submittedName>
        <fullName evidence="1">Uncharacterized protein</fullName>
    </submittedName>
</protein>
<name>A0A9P5SAL9_9FUNG</name>
<evidence type="ECO:0000313" key="1">
    <source>
        <dbReference type="EMBL" id="KAF9312921.1"/>
    </source>
</evidence>
<proteinExistence type="predicted"/>
<accession>A0A9P5SAL9</accession>
<feature type="non-terminal residue" evidence="1">
    <location>
        <position position="1"/>
    </location>
</feature>
<comment type="caution">
    <text evidence="1">The sequence shown here is derived from an EMBL/GenBank/DDBJ whole genome shotgun (WGS) entry which is preliminary data.</text>
</comment>